<evidence type="ECO:0000313" key="2">
    <source>
        <dbReference type="Proteomes" id="UP000236291"/>
    </source>
</evidence>
<dbReference type="Proteomes" id="UP000236291">
    <property type="component" value="Unassembled WGS sequence"/>
</dbReference>
<reference evidence="1 2" key="1">
    <citation type="journal article" date="2014" name="Am. J. Bot.">
        <title>Genome assembly and annotation for red clover (Trifolium pratense; Fabaceae).</title>
        <authorList>
            <person name="Istvanek J."/>
            <person name="Jaros M."/>
            <person name="Krenek A."/>
            <person name="Repkova J."/>
        </authorList>
    </citation>
    <scope>NUCLEOTIDE SEQUENCE [LARGE SCALE GENOMIC DNA]</scope>
    <source>
        <strain evidence="2">cv. Tatra</strain>
        <tissue evidence="1">Young leaves</tissue>
    </source>
</reference>
<reference evidence="1 2" key="2">
    <citation type="journal article" date="2017" name="Front. Plant Sci.">
        <title>Gene Classification and Mining of Molecular Markers Useful in Red Clover (Trifolium pratense) Breeding.</title>
        <authorList>
            <person name="Istvanek J."/>
            <person name="Dluhosova J."/>
            <person name="Dluhos P."/>
            <person name="Patkova L."/>
            <person name="Nedelnik J."/>
            <person name="Repkova J."/>
        </authorList>
    </citation>
    <scope>NUCLEOTIDE SEQUENCE [LARGE SCALE GENOMIC DNA]</scope>
    <source>
        <strain evidence="2">cv. Tatra</strain>
        <tissue evidence="1">Young leaves</tissue>
    </source>
</reference>
<proteinExistence type="predicted"/>
<protein>
    <submittedName>
        <fullName evidence="1">Uncharacterized protein</fullName>
    </submittedName>
</protein>
<evidence type="ECO:0000313" key="1">
    <source>
        <dbReference type="EMBL" id="PNY03107.1"/>
    </source>
</evidence>
<accession>A0A2K3NJA2</accession>
<gene>
    <name evidence="1" type="ORF">L195_g026430</name>
</gene>
<name>A0A2K3NJA2_TRIPR</name>
<sequence length="63" mass="6847">AEIGFAKLGSGWGGSKHSLGSLGYGVSRARPGDLCVRKVGEFNAALLDKWCWRLRTEMGGLWH</sequence>
<dbReference type="EMBL" id="ASHM01022218">
    <property type="protein sequence ID" value="PNY03107.1"/>
    <property type="molecule type" value="Genomic_DNA"/>
</dbReference>
<organism evidence="1 2">
    <name type="scientific">Trifolium pratense</name>
    <name type="common">Red clover</name>
    <dbReference type="NCBI Taxonomy" id="57577"/>
    <lineage>
        <taxon>Eukaryota</taxon>
        <taxon>Viridiplantae</taxon>
        <taxon>Streptophyta</taxon>
        <taxon>Embryophyta</taxon>
        <taxon>Tracheophyta</taxon>
        <taxon>Spermatophyta</taxon>
        <taxon>Magnoliopsida</taxon>
        <taxon>eudicotyledons</taxon>
        <taxon>Gunneridae</taxon>
        <taxon>Pentapetalae</taxon>
        <taxon>rosids</taxon>
        <taxon>fabids</taxon>
        <taxon>Fabales</taxon>
        <taxon>Fabaceae</taxon>
        <taxon>Papilionoideae</taxon>
        <taxon>50 kb inversion clade</taxon>
        <taxon>NPAAA clade</taxon>
        <taxon>Hologalegina</taxon>
        <taxon>IRL clade</taxon>
        <taxon>Trifolieae</taxon>
        <taxon>Trifolium</taxon>
    </lineage>
</organism>
<dbReference type="AlphaFoldDB" id="A0A2K3NJA2"/>
<feature type="non-terminal residue" evidence="1">
    <location>
        <position position="1"/>
    </location>
</feature>
<comment type="caution">
    <text evidence="1">The sequence shown here is derived from an EMBL/GenBank/DDBJ whole genome shotgun (WGS) entry which is preliminary data.</text>
</comment>